<evidence type="ECO:0000313" key="2">
    <source>
        <dbReference type="Proteomes" id="UP001589774"/>
    </source>
</evidence>
<accession>A0ABV6HSB1</accession>
<dbReference type="EMBL" id="JBHLWO010000007">
    <property type="protein sequence ID" value="MFC0321777.1"/>
    <property type="molecule type" value="Genomic_DNA"/>
</dbReference>
<comment type="caution">
    <text evidence="1">The sequence shown here is derived from an EMBL/GenBank/DDBJ whole genome shotgun (WGS) entry which is preliminary data.</text>
</comment>
<evidence type="ECO:0000313" key="1">
    <source>
        <dbReference type="EMBL" id="MFC0321777.1"/>
    </source>
</evidence>
<keyword evidence="2" id="KW-1185">Reference proteome</keyword>
<evidence type="ECO:0008006" key="3">
    <source>
        <dbReference type="Google" id="ProtNLM"/>
    </source>
</evidence>
<dbReference type="Proteomes" id="UP001589774">
    <property type="component" value="Unassembled WGS sequence"/>
</dbReference>
<gene>
    <name evidence="1" type="ORF">ACFFI0_25920</name>
</gene>
<reference evidence="1 2" key="1">
    <citation type="submission" date="2024-09" db="EMBL/GenBank/DDBJ databases">
        <authorList>
            <person name="Sun Q."/>
            <person name="Mori K."/>
        </authorList>
    </citation>
    <scope>NUCLEOTIDE SEQUENCE [LARGE SCALE GENOMIC DNA]</scope>
    <source>
        <strain evidence="1 2">CCM 7765</strain>
    </source>
</reference>
<name>A0ABV6HSB1_9SPHI</name>
<organism evidence="1 2">
    <name type="scientific">Olivibacter oleidegradans</name>
    <dbReference type="NCBI Taxonomy" id="760123"/>
    <lineage>
        <taxon>Bacteria</taxon>
        <taxon>Pseudomonadati</taxon>
        <taxon>Bacteroidota</taxon>
        <taxon>Sphingobacteriia</taxon>
        <taxon>Sphingobacteriales</taxon>
        <taxon>Sphingobacteriaceae</taxon>
        <taxon>Olivibacter</taxon>
    </lineage>
</organism>
<dbReference type="RefSeq" id="WP_130857147.1">
    <property type="nucleotide sequence ID" value="NZ_JBHLWO010000007.1"/>
</dbReference>
<sequence>MEKPLSIVERMEQLALQQKREKFTEKEAGVTIIICPNCGSGRAKEDGLTRCAYCGFEFLTQKLSNGIHLKDHDNSK</sequence>
<protein>
    <recommendedName>
        <fullName evidence="3">C2H2-type domain-containing protein</fullName>
    </recommendedName>
</protein>
<proteinExistence type="predicted"/>